<dbReference type="SUPFAM" id="SSF55021">
    <property type="entry name" value="ACT-like"/>
    <property type="match status" value="2"/>
</dbReference>
<keyword evidence="1" id="KW-0678">Repressor</keyword>
<dbReference type="CDD" id="cd04893">
    <property type="entry name" value="ACT_GcvR_1"/>
    <property type="match status" value="1"/>
</dbReference>
<name>A0A066RLL6_9GAMM</name>
<dbReference type="PIRSF" id="PIRSF028103">
    <property type="entry name" value="GcvR"/>
    <property type="match status" value="1"/>
</dbReference>
<dbReference type="AlphaFoldDB" id="A0A066RLL6"/>
<dbReference type="Pfam" id="PF13740">
    <property type="entry name" value="ACT_6"/>
    <property type="match status" value="1"/>
</dbReference>
<evidence type="ECO:0000313" key="3">
    <source>
        <dbReference type="Proteomes" id="UP000027192"/>
    </source>
</evidence>
<evidence type="ECO:0000313" key="2">
    <source>
        <dbReference type="EMBL" id="KDM91219.1"/>
    </source>
</evidence>
<keyword evidence="1" id="KW-0963">Cytoplasm</keyword>
<dbReference type="GO" id="GO:0005737">
    <property type="term" value="C:cytoplasm"/>
    <property type="evidence" value="ECO:0007669"/>
    <property type="project" value="UniProtKB-SubCell"/>
</dbReference>
<dbReference type="STRING" id="1654360.EA58_12805"/>
<comment type="caution">
    <text evidence="2">The sequence shown here is derived from an EMBL/GenBank/DDBJ whole genome shotgun (WGS) entry which is preliminary data.</text>
</comment>
<dbReference type="EMBL" id="JMIB01000024">
    <property type="protein sequence ID" value="KDM91219.1"/>
    <property type="molecule type" value="Genomic_DNA"/>
</dbReference>
<evidence type="ECO:0000256" key="1">
    <source>
        <dbReference type="PIRNR" id="PIRNR028103"/>
    </source>
</evidence>
<dbReference type="RefSeq" id="WP_036753109.1">
    <property type="nucleotide sequence ID" value="NZ_JAGSGC010000002.1"/>
</dbReference>
<dbReference type="InterPro" id="IPR045865">
    <property type="entry name" value="ACT-like_dom_sf"/>
</dbReference>
<dbReference type="Proteomes" id="UP000027192">
    <property type="component" value="Unassembled WGS sequence"/>
</dbReference>
<dbReference type="OrthoDB" id="5814713at2"/>
<keyword evidence="3" id="KW-1185">Reference proteome</keyword>
<comment type="subcellular location">
    <subcellularLocation>
        <location evidence="1">Cytoplasm</location>
    </subcellularLocation>
</comment>
<protein>
    <recommendedName>
        <fullName evidence="1">Glycine cleavage system transcriptional repressor</fullName>
    </recommendedName>
</protein>
<dbReference type="GO" id="GO:0006355">
    <property type="term" value="P:regulation of DNA-templated transcription"/>
    <property type="evidence" value="ECO:0007669"/>
    <property type="project" value="UniProtKB-UniRule"/>
</dbReference>
<accession>A0A066RLL6</accession>
<dbReference type="Gene3D" id="3.30.70.260">
    <property type="match status" value="2"/>
</dbReference>
<dbReference type="FunFam" id="3.30.70.260:FF:000005">
    <property type="entry name" value="Glycine cleavage system transcriptional repressor"/>
    <property type="match status" value="1"/>
</dbReference>
<proteinExistence type="predicted"/>
<sequence length="185" mass="20668">MEHYLVITAIGTDRPGITDEITRHVSQSGCNIEDSRLAIFGSEFTFILLLSGTASSIARVEATLPLQAQQLDLLTMMKRTTRHEHRFYPYTAEFHIEGNDALGLIEKFTHFCATRQIDISALSAHSQEAEDNEDNHGEDQLTLQLSTNLPEGCNLMSLQEEFEDLCQTVQVAGTVTFTGHNPKEK</sequence>
<gene>
    <name evidence="2" type="ORF">EA58_12805</name>
</gene>
<reference evidence="2 3" key="1">
    <citation type="submission" date="2014-04" db="EMBL/GenBank/DDBJ databases">
        <title>Draft genome sequence of Photobacterium halotolerans S2753: a solonamide, ngercheumicin and holomycin producer.</title>
        <authorList>
            <person name="Machado H.R."/>
            <person name="Gram L."/>
        </authorList>
    </citation>
    <scope>NUCLEOTIDE SEQUENCE [LARGE SCALE GENOMIC DNA]</scope>
    <source>
        <strain evidence="2 3">S2753</strain>
    </source>
</reference>
<dbReference type="InterPro" id="IPR016867">
    <property type="entry name" value="GcvR"/>
</dbReference>
<dbReference type="PANTHER" id="PTHR34875:SF5">
    <property type="entry name" value="GLYCINE CLEAVAGE SYSTEM TRANSCRIPTIONAL REPRESSOR"/>
    <property type="match status" value="1"/>
</dbReference>
<organism evidence="2 3">
    <name type="scientific">Photobacterium galatheae</name>
    <dbReference type="NCBI Taxonomy" id="1654360"/>
    <lineage>
        <taxon>Bacteria</taxon>
        <taxon>Pseudomonadati</taxon>
        <taxon>Pseudomonadota</taxon>
        <taxon>Gammaproteobacteria</taxon>
        <taxon>Vibrionales</taxon>
        <taxon>Vibrionaceae</taxon>
        <taxon>Photobacterium</taxon>
    </lineage>
</organism>
<keyword evidence="1" id="KW-0804">Transcription</keyword>
<dbReference type="InterPro" id="IPR050990">
    <property type="entry name" value="UPF0237/GcvR_regulator"/>
</dbReference>
<dbReference type="PANTHER" id="PTHR34875">
    <property type="entry name" value="UPF0237 PROTEIN MJ1558"/>
    <property type="match status" value="1"/>
</dbReference>